<dbReference type="PANTHER" id="PTHR43112">
    <property type="entry name" value="FERREDOXIN"/>
    <property type="match status" value="1"/>
</dbReference>
<dbReference type="SUPFAM" id="SSF54292">
    <property type="entry name" value="2Fe-2S ferredoxin-like"/>
    <property type="match status" value="1"/>
</dbReference>
<evidence type="ECO:0000256" key="3">
    <source>
        <dbReference type="ARBA" id="ARBA00022714"/>
    </source>
</evidence>
<dbReference type="AlphaFoldDB" id="A0A4Z0BU59"/>
<comment type="cofactor">
    <cofactor evidence="8">
        <name>[2Fe-2S] cluster</name>
        <dbReference type="ChEBI" id="CHEBI:190135"/>
    </cofactor>
</comment>
<keyword evidence="4" id="KW-0479">Metal-binding</keyword>
<evidence type="ECO:0000256" key="6">
    <source>
        <dbReference type="ARBA" id="ARBA00023004"/>
    </source>
</evidence>
<keyword evidence="6" id="KW-0408">Iron</keyword>
<keyword evidence="2" id="KW-0813">Transport</keyword>
<evidence type="ECO:0000256" key="5">
    <source>
        <dbReference type="ARBA" id="ARBA00022982"/>
    </source>
</evidence>
<dbReference type="OrthoDB" id="9806195at2"/>
<dbReference type="InterPro" id="IPR001041">
    <property type="entry name" value="2Fe-2S_ferredoxin-type"/>
</dbReference>
<evidence type="ECO:0000259" key="9">
    <source>
        <dbReference type="PROSITE" id="PS51085"/>
    </source>
</evidence>
<feature type="domain" description="2Fe-2S ferredoxin-type" evidence="9">
    <location>
        <begin position="11"/>
        <end position="95"/>
    </location>
</feature>
<dbReference type="GO" id="GO:0046872">
    <property type="term" value="F:metal ion binding"/>
    <property type="evidence" value="ECO:0007669"/>
    <property type="project" value="UniProtKB-KW"/>
</dbReference>
<comment type="similarity">
    <text evidence="1">Belongs to the 2Fe2S plant-type ferredoxin family.</text>
</comment>
<keyword evidence="7" id="KW-0411">Iron-sulfur</keyword>
<keyword evidence="11" id="KW-1185">Reference proteome</keyword>
<dbReference type="Gene3D" id="3.10.20.30">
    <property type="match status" value="1"/>
</dbReference>
<dbReference type="PROSITE" id="PS51085">
    <property type="entry name" value="2FE2S_FER_2"/>
    <property type="match status" value="1"/>
</dbReference>
<dbReference type="RefSeq" id="WP_135263908.1">
    <property type="nucleotide sequence ID" value="NZ_SMLM01000002.1"/>
</dbReference>
<evidence type="ECO:0000256" key="2">
    <source>
        <dbReference type="ARBA" id="ARBA00022448"/>
    </source>
</evidence>
<organism evidence="10 11">
    <name type="scientific">Ramlibacter henchirensis</name>
    <dbReference type="NCBI Taxonomy" id="204072"/>
    <lineage>
        <taxon>Bacteria</taxon>
        <taxon>Pseudomonadati</taxon>
        <taxon>Pseudomonadota</taxon>
        <taxon>Betaproteobacteria</taxon>
        <taxon>Burkholderiales</taxon>
        <taxon>Comamonadaceae</taxon>
        <taxon>Ramlibacter</taxon>
    </lineage>
</organism>
<dbReference type="CDD" id="cd00207">
    <property type="entry name" value="fer2"/>
    <property type="match status" value="1"/>
</dbReference>
<evidence type="ECO:0000256" key="7">
    <source>
        <dbReference type="ARBA" id="ARBA00023014"/>
    </source>
</evidence>
<comment type="caution">
    <text evidence="10">The sequence shown here is derived from an EMBL/GenBank/DDBJ whole genome shotgun (WGS) entry which is preliminary data.</text>
</comment>
<name>A0A4Z0BU59_9BURK</name>
<evidence type="ECO:0000256" key="1">
    <source>
        <dbReference type="ARBA" id="ARBA00007874"/>
    </source>
</evidence>
<dbReference type="Proteomes" id="UP000298180">
    <property type="component" value="Unassembled WGS sequence"/>
</dbReference>
<dbReference type="InterPro" id="IPR012675">
    <property type="entry name" value="Beta-grasp_dom_sf"/>
</dbReference>
<protein>
    <submittedName>
        <fullName evidence="10">2Fe-2S iron-sulfur cluster binding domain-containing protein</fullName>
    </submittedName>
</protein>
<dbReference type="GO" id="GO:0051537">
    <property type="term" value="F:2 iron, 2 sulfur cluster binding"/>
    <property type="evidence" value="ECO:0007669"/>
    <property type="project" value="UniProtKB-KW"/>
</dbReference>
<keyword evidence="5" id="KW-0249">Electron transport</keyword>
<dbReference type="EMBL" id="SMLM01000002">
    <property type="protein sequence ID" value="TFZ02381.1"/>
    <property type="molecule type" value="Genomic_DNA"/>
</dbReference>
<dbReference type="Pfam" id="PF00111">
    <property type="entry name" value="Fer2"/>
    <property type="match status" value="1"/>
</dbReference>
<gene>
    <name evidence="10" type="ORF">EZ313_14025</name>
</gene>
<sequence length="95" mass="10335">MDDSEVGAVVWRVTIGVGGPSFDAPQDQTLLRSAEAAGWPFPSSCRNGSCRTCMQRMLSGEVSYRIEWPGVLAEEKREGWVLPCVAHPAADIVLE</sequence>
<proteinExistence type="inferred from homology"/>
<dbReference type="InterPro" id="IPR036010">
    <property type="entry name" value="2Fe-2S_ferredoxin-like_sf"/>
</dbReference>
<accession>A0A4Z0BU59</accession>
<evidence type="ECO:0000256" key="8">
    <source>
        <dbReference type="ARBA" id="ARBA00034078"/>
    </source>
</evidence>
<evidence type="ECO:0000313" key="11">
    <source>
        <dbReference type="Proteomes" id="UP000298180"/>
    </source>
</evidence>
<evidence type="ECO:0000313" key="10">
    <source>
        <dbReference type="EMBL" id="TFZ02381.1"/>
    </source>
</evidence>
<keyword evidence="3" id="KW-0001">2Fe-2S</keyword>
<evidence type="ECO:0000256" key="4">
    <source>
        <dbReference type="ARBA" id="ARBA00022723"/>
    </source>
</evidence>
<dbReference type="PANTHER" id="PTHR43112:SF3">
    <property type="entry name" value="FERREDOXIN-2, CHLOROPLASTIC"/>
    <property type="match status" value="1"/>
</dbReference>
<reference evidence="10 11" key="1">
    <citation type="submission" date="2019-03" db="EMBL/GenBank/DDBJ databases">
        <title>Ramlibacter henchirensis DSM 14656, whole genome shotgun sequence.</title>
        <authorList>
            <person name="Zhang X."/>
            <person name="Feng G."/>
            <person name="Zhu H."/>
        </authorList>
    </citation>
    <scope>NUCLEOTIDE SEQUENCE [LARGE SCALE GENOMIC DNA]</scope>
    <source>
        <strain evidence="10 11">DSM 14656</strain>
    </source>
</reference>